<organism evidence="2 3">
    <name type="scientific">Pontibacter toksunensis</name>
    <dbReference type="NCBI Taxonomy" id="1332631"/>
    <lineage>
        <taxon>Bacteria</taxon>
        <taxon>Pseudomonadati</taxon>
        <taxon>Bacteroidota</taxon>
        <taxon>Cytophagia</taxon>
        <taxon>Cytophagales</taxon>
        <taxon>Hymenobacteraceae</taxon>
        <taxon>Pontibacter</taxon>
    </lineage>
</organism>
<evidence type="ECO:0000313" key="3">
    <source>
        <dbReference type="Proteomes" id="UP001597641"/>
    </source>
</evidence>
<dbReference type="CDD" id="cd07043">
    <property type="entry name" value="STAS_anti-anti-sigma_factors"/>
    <property type="match status" value="1"/>
</dbReference>
<evidence type="ECO:0000259" key="1">
    <source>
        <dbReference type="PROSITE" id="PS50801"/>
    </source>
</evidence>
<dbReference type="InterPro" id="IPR002645">
    <property type="entry name" value="STAS_dom"/>
</dbReference>
<keyword evidence="3" id="KW-1185">Reference proteome</keyword>
<gene>
    <name evidence="2" type="ORF">ACFS7Z_21965</name>
</gene>
<proteinExistence type="predicted"/>
<accession>A0ABW6C0Y8</accession>
<dbReference type="SUPFAM" id="SSF52091">
    <property type="entry name" value="SpoIIaa-like"/>
    <property type="match status" value="1"/>
</dbReference>
<dbReference type="Proteomes" id="UP001597641">
    <property type="component" value="Unassembled WGS sequence"/>
</dbReference>
<sequence length="129" mass="14044">MPIAIQQIKESSLVLMEGRIEASDCLLLEDVLQAASFSNTKCIWVDCEHIVSVSTAALRAMLSLSRKAKSEGVHLLFYEMAPSVKKALKESGPDAGLHIVASIADASHYCEGKTIPEFIPPLSARKDKF</sequence>
<dbReference type="RefSeq" id="WP_377489650.1">
    <property type="nucleotide sequence ID" value="NZ_JBHUOX010000023.1"/>
</dbReference>
<dbReference type="EMBL" id="JBHUOX010000023">
    <property type="protein sequence ID" value="MFD3003047.1"/>
    <property type="molecule type" value="Genomic_DNA"/>
</dbReference>
<feature type="domain" description="STAS" evidence="1">
    <location>
        <begin position="1"/>
        <end position="110"/>
    </location>
</feature>
<name>A0ABW6C0Y8_9BACT</name>
<comment type="caution">
    <text evidence="2">The sequence shown here is derived from an EMBL/GenBank/DDBJ whole genome shotgun (WGS) entry which is preliminary data.</text>
</comment>
<reference evidence="3" key="1">
    <citation type="journal article" date="2019" name="Int. J. Syst. Evol. Microbiol.">
        <title>The Global Catalogue of Microorganisms (GCM) 10K type strain sequencing project: providing services to taxonomists for standard genome sequencing and annotation.</title>
        <authorList>
            <consortium name="The Broad Institute Genomics Platform"/>
            <consortium name="The Broad Institute Genome Sequencing Center for Infectious Disease"/>
            <person name="Wu L."/>
            <person name="Ma J."/>
        </authorList>
    </citation>
    <scope>NUCLEOTIDE SEQUENCE [LARGE SCALE GENOMIC DNA]</scope>
    <source>
        <strain evidence="3">KCTC 23984</strain>
    </source>
</reference>
<evidence type="ECO:0000313" key="2">
    <source>
        <dbReference type="EMBL" id="MFD3003047.1"/>
    </source>
</evidence>
<dbReference type="Pfam" id="PF01740">
    <property type="entry name" value="STAS"/>
    <property type="match status" value="1"/>
</dbReference>
<dbReference type="InterPro" id="IPR036513">
    <property type="entry name" value="STAS_dom_sf"/>
</dbReference>
<dbReference type="Gene3D" id="3.30.750.24">
    <property type="entry name" value="STAS domain"/>
    <property type="match status" value="1"/>
</dbReference>
<dbReference type="PROSITE" id="PS50801">
    <property type="entry name" value="STAS"/>
    <property type="match status" value="1"/>
</dbReference>
<protein>
    <submittedName>
        <fullName evidence="2">STAS domain-containing protein</fullName>
    </submittedName>
</protein>